<dbReference type="Gene3D" id="1.25.40.10">
    <property type="entry name" value="Tetratricopeptide repeat domain"/>
    <property type="match status" value="1"/>
</dbReference>
<dbReference type="InterPro" id="IPR011990">
    <property type="entry name" value="TPR-like_helical_dom_sf"/>
</dbReference>
<accession>A0A0N5AFL0</accession>
<sequence>MHSLIGRTDLTKNALKLGFLLVSRSISRLDLILLRNLSALKSTSVAVQTLHEPQKAESRVQAVGSLKFYKGAKVSVNERKELLVTSVKTIFDLLDRFEYFAYATSKDLRRCVELLDKYDVSKLTDSQISKLFNSTGKQCVNLPPIQRLRFLEEILGIFKRAGRSLGLESRNALLNAQIDNGILMNPSDVLKQFNEANILPDAETFSTLSRIYARRGNINGLRELSSYMRDVGITINERFMNSLVYALVLNDYEKEATSLIDSTKCTESLVSSSLELTSALAYIVKGCVKKGVEIVNGIDNQFLKREENVITLVDIMFECPMDDFAPLLEKLVLCIPIDYRKEKSSFYINCICQQKIIAKFSDLNLADITGLRKLLKMSGLLSSSCQEVLRNEFKSYFWKCLHGSDLSKLPLIMKDAADAGLMQSSTIEALLNNPAIQGMDNTFFNIYRVFYDSDECNGFRGRKHLLYPFVAQQLKLLDACESEVQERESILKKAITVASESEMNVNIFEAWLFPFCKDLDIFRSLLQQLNASQMQFLVMGMCSVIFSKHQRDGGEQEDFIKDFLKAINDVDFDISPQTTNFLKVYCGKTWDSGEVEMTTKIFSLGFPSHIFLSGKRSGKISQISDSTLNALLKIFQEVNEKNLPALIESWSKNKRIRFTRDVFEKLLDVLASRDLTYYADELEKLAMLRWMNTEDVAALEREFTHLLSKGQNVSKGALTALLGLIYLKRLKEEVWDLMQYCSFVLNRFQPLSLRNLLWIIKSFRSIPGYRDLYLNGYRKIMNFTMEEALKAENENVINAIWKLRSEDLNKHNKCCYVAFLYKKGYYSAVEDVLQLIKEEDNNSIKCANFEDGTTSVEIDTFTEALFGITQLEGSLTVLENLIEKLHINSKLSRAVLRKYHENICKKFLERNDIEQAFEWLKNCDNLYPHHFLLMTAAIDQNQLDVLKKVVDLVELRYDKNLALLDLGVVFLERGLKEMASKVFKTSGLCLDYERMRLLIIRENEGNRPDVLLELYKICKQENMLDDDCEKSLLEAAYQLFCKLEDAKNASIVLKLFGNMDKPKLLKSGEATHLTSKGQLSYSEFLLKLSSNTSRRTNPLCSVPANIISSCSGWTTPALAT</sequence>
<dbReference type="GO" id="GO:0003730">
    <property type="term" value="F:mRNA 3'-UTR binding"/>
    <property type="evidence" value="ECO:0007669"/>
    <property type="project" value="TreeGrafter"/>
</dbReference>
<evidence type="ECO:0000313" key="2">
    <source>
        <dbReference type="WBParaSite" id="SMUV_0000306801-mRNA-1"/>
    </source>
</evidence>
<dbReference type="PANTHER" id="PTHR46669:SF3">
    <property type="entry name" value="LEUCINE-RICH PPR MOTIF-CONTAINING PROTEIN, MITOCHONDRIAL"/>
    <property type="match status" value="1"/>
</dbReference>
<dbReference type="WBParaSite" id="SMUV_0000306801-mRNA-1">
    <property type="protein sequence ID" value="SMUV_0000306801-mRNA-1"/>
    <property type="gene ID" value="SMUV_0000306801"/>
</dbReference>
<dbReference type="AlphaFoldDB" id="A0A0N5AFL0"/>
<dbReference type="InterPro" id="IPR033490">
    <property type="entry name" value="LRP130"/>
</dbReference>
<keyword evidence="1" id="KW-1185">Reference proteome</keyword>
<dbReference type="Proteomes" id="UP000046393">
    <property type="component" value="Unplaced"/>
</dbReference>
<evidence type="ECO:0000313" key="1">
    <source>
        <dbReference type="Proteomes" id="UP000046393"/>
    </source>
</evidence>
<name>A0A0N5AFL0_9BILA</name>
<dbReference type="STRING" id="451379.A0A0N5AFL0"/>
<dbReference type="GO" id="GO:0005739">
    <property type="term" value="C:mitochondrion"/>
    <property type="evidence" value="ECO:0007669"/>
    <property type="project" value="TreeGrafter"/>
</dbReference>
<reference evidence="2" key="1">
    <citation type="submission" date="2017-02" db="UniProtKB">
        <authorList>
            <consortium name="WormBaseParasite"/>
        </authorList>
    </citation>
    <scope>IDENTIFICATION</scope>
</reference>
<organism evidence="1 2">
    <name type="scientific">Syphacia muris</name>
    <dbReference type="NCBI Taxonomy" id="451379"/>
    <lineage>
        <taxon>Eukaryota</taxon>
        <taxon>Metazoa</taxon>
        <taxon>Ecdysozoa</taxon>
        <taxon>Nematoda</taxon>
        <taxon>Chromadorea</taxon>
        <taxon>Rhabditida</taxon>
        <taxon>Spirurina</taxon>
        <taxon>Oxyuridomorpha</taxon>
        <taxon>Oxyuroidea</taxon>
        <taxon>Oxyuridae</taxon>
        <taxon>Syphacia</taxon>
    </lineage>
</organism>
<dbReference type="GO" id="GO:0070129">
    <property type="term" value="P:regulation of mitochondrial translation"/>
    <property type="evidence" value="ECO:0007669"/>
    <property type="project" value="TreeGrafter"/>
</dbReference>
<protein>
    <submittedName>
        <fullName evidence="2">RAP domain-containing protein</fullName>
    </submittedName>
</protein>
<dbReference type="GO" id="GO:0005634">
    <property type="term" value="C:nucleus"/>
    <property type="evidence" value="ECO:0007669"/>
    <property type="project" value="TreeGrafter"/>
</dbReference>
<dbReference type="PANTHER" id="PTHR46669">
    <property type="entry name" value="LEUCINE-RICH PPR MOTIF-CONTAINING PROTEIN, MITOCHONDRIAL"/>
    <property type="match status" value="1"/>
</dbReference>
<proteinExistence type="predicted"/>